<reference evidence="3 4" key="1">
    <citation type="submission" date="2024-01" db="EMBL/GenBank/DDBJ databases">
        <title>Complete genome of Cladobotryum mycophilum ATHUM6906.</title>
        <authorList>
            <person name="Christinaki A.C."/>
            <person name="Myridakis A.I."/>
            <person name="Kouvelis V.N."/>
        </authorList>
    </citation>
    <scope>NUCLEOTIDE SEQUENCE [LARGE SCALE GENOMIC DNA]</scope>
    <source>
        <strain evidence="3 4">ATHUM6906</strain>
    </source>
</reference>
<dbReference type="InterPro" id="IPR053137">
    <property type="entry name" value="NLR-like"/>
</dbReference>
<dbReference type="Pfam" id="PF01048">
    <property type="entry name" value="PNP_UDP_1"/>
    <property type="match status" value="1"/>
</dbReference>
<dbReference type="EMBL" id="JAVFKD010000014">
    <property type="protein sequence ID" value="KAK5991131.1"/>
    <property type="molecule type" value="Genomic_DNA"/>
</dbReference>
<proteinExistence type="predicted"/>
<gene>
    <name evidence="3" type="ORF">PT974_09409</name>
</gene>
<feature type="region of interest" description="Disordered" evidence="1">
    <location>
        <begin position="340"/>
        <end position="405"/>
    </location>
</feature>
<dbReference type="Proteomes" id="UP001338125">
    <property type="component" value="Unassembled WGS sequence"/>
</dbReference>
<evidence type="ECO:0000256" key="1">
    <source>
        <dbReference type="SAM" id="MobiDB-lite"/>
    </source>
</evidence>
<protein>
    <recommendedName>
        <fullName evidence="2">Nucleoside phosphorylase domain-containing protein</fullName>
    </recommendedName>
</protein>
<name>A0ABR0SHH1_9HYPO</name>
<dbReference type="PANTHER" id="PTHR46082">
    <property type="entry name" value="ATP/GTP-BINDING PROTEIN-RELATED"/>
    <property type="match status" value="1"/>
</dbReference>
<evidence type="ECO:0000259" key="2">
    <source>
        <dbReference type="Pfam" id="PF01048"/>
    </source>
</evidence>
<feature type="domain" description="Nucleoside phosphorylase" evidence="2">
    <location>
        <begin position="15"/>
        <end position="136"/>
    </location>
</feature>
<dbReference type="PANTHER" id="PTHR46082:SF6">
    <property type="entry name" value="AAA+ ATPASE DOMAIN-CONTAINING PROTEIN-RELATED"/>
    <property type="match status" value="1"/>
</dbReference>
<feature type="compositionally biased region" description="Low complexity" evidence="1">
    <location>
        <begin position="377"/>
        <end position="386"/>
    </location>
</feature>
<sequence>MATAIRPNDRSEFEVAIICALPREYNAFARLFDQVWDEDDDSLGRADSDPNYYTIGSVGRHAVVLFVLPGMGTNNAAAAVASLRSSFGGIKLALLVGICGGIPKINGVETMLGDVVISKNIVQYDYGRLYPGHFEVRNTVVDSLSKGTTGIRSLIATLETELAREKLQDKAVVHLRRLQQPKKARRQQGANYKYPGIDKDKLFPPEYLHIHRSKCQLCGTTPPGHCHSAAKASCADLECNDSHLVQREGLLGDEEFTPAIFVGGIGSGNAVMRSGEDRDRFAAQHELIAFEMEGAGAWEQLPCLVIKGVCDYADSHKNKEWQDFAAATAASVARAVLERYAGNDKPKGREGGNNENDGSNGGPSSPSSNGGGGGNANVGNNSRNVSHNTFGNNGRIVQGDITYGR</sequence>
<comment type="caution">
    <text evidence="3">The sequence shown here is derived from an EMBL/GenBank/DDBJ whole genome shotgun (WGS) entry which is preliminary data.</text>
</comment>
<accession>A0ABR0SHH1</accession>
<dbReference type="InterPro" id="IPR035994">
    <property type="entry name" value="Nucleoside_phosphorylase_sf"/>
</dbReference>
<dbReference type="Gene3D" id="3.40.50.1580">
    <property type="entry name" value="Nucleoside phosphorylase domain"/>
    <property type="match status" value="1"/>
</dbReference>
<organism evidence="3 4">
    <name type="scientific">Cladobotryum mycophilum</name>
    <dbReference type="NCBI Taxonomy" id="491253"/>
    <lineage>
        <taxon>Eukaryota</taxon>
        <taxon>Fungi</taxon>
        <taxon>Dikarya</taxon>
        <taxon>Ascomycota</taxon>
        <taxon>Pezizomycotina</taxon>
        <taxon>Sordariomycetes</taxon>
        <taxon>Hypocreomycetidae</taxon>
        <taxon>Hypocreales</taxon>
        <taxon>Hypocreaceae</taxon>
        <taxon>Cladobotryum</taxon>
    </lineage>
</organism>
<evidence type="ECO:0000313" key="3">
    <source>
        <dbReference type="EMBL" id="KAK5991131.1"/>
    </source>
</evidence>
<feature type="compositionally biased region" description="Basic and acidic residues" evidence="1">
    <location>
        <begin position="341"/>
        <end position="352"/>
    </location>
</feature>
<dbReference type="InterPro" id="IPR000845">
    <property type="entry name" value="Nucleoside_phosphorylase_d"/>
</dbReference>
<evidence type="ECO:0000313" key="4">
    <source>
        <dbReference type="Proteomes" id="UP001338125"/>
    </source>
</evidence>
<keyword evidence="4" id="KW-1185">Reference proteome</keyword>
<dbReference type="SUPFAM" id="SSF53167">
    <property type="entry name" value="Purine and uridine phosphorylases"/>
    <property type="match status" value="1"/>
</dbReference>
<feature type="compositionally biased region" description="Low complexity" evidence="1">
    <location>
        <begin position="353"/>
        <end position="368"/>
    </location>
</feature>